<sequence length="87" mass="9525">MDGGYAQVQLASHAFSYPLGISDFNQSCHQIHSIPSCVWGLIHVTHRVLDSLLASSSRAFSKHLRSGTMLDRLGTSRQGPSCYPLSH</sequence>
<geneLocation type="mitochondrion" evidence="1"/>
<name>A0A124GME6_PICGL</name>
<dbReference type="AlphaFoldDB" id="A0A124GME6"/>
<gene>
    <name evidence="1" type="ORF">ABT39_MTgene2690</name>
</gene>
<evidence type="ECO:0000313" key="1">
    <source>
        <dbReference type="EMBL" id="KUM45423.1"/>
    </source>
</evidence>
<proteinExistence type="predicted"/>
<organism evidence="1">
    <name type="scientific">Picea glauca</name>
    <name type="common">White spruce</name>
    <name type="synonym">Pinus glauca</name>
    <dbReference type="NCBI Taxonomy" id="3330"/>
    <lineage>
        <taxon>Eukaryota</taxon>
        <taxon>Viridiplantae</taxon>
        <taxon>Streptophyta</taxon>
        <taxon>Embryophyta</taxon>
        <taxon>Tracheophyta</taxon>
        <taxon>Spermatophyta</taxon>
        <taxon>Pinopsida</taxon>
        <taxon>Pinidae</taxon>
        <taxon>Conifers I</taxon>
        <taxon>Pinales</taxon>
        <taxon>Pinaceae</taxon>
        <taxon>Picea</taxon>
    </lineage>
</organism>
<reference evidence="1" key="1">
    <citation type="journal article" date="2015" name="Genome Biol. Evol.">
        <title>Organellar Genomes of White Spruce (Picea glauca): Assembly and Annotation.</title>
        <authorList>
            <person name="Jackman S.D."/>
            <person name="Warren R.L."/>
            <person name="Gibb E.A."/>
            <person name="Vandervalk B.P."/>
            <person name="Mohamadi H."/>
            <person name="Chu J."/>
            <person name="Raymond A."/>
            <person name="Pleasance S."/>
            <person name="Coope R."/>
            <person name="Wildung M.R."/>
            <person name="Ritland C.E."/>
            <person name="Bousquet J."/>
            <person name="Jones S.J."/>
            <person name="Bohlmann J."/>
            <person name="Birol I."/>
        </authorList>
    </citation>
    <scope>NUCLEOTIDE SEQUENCE [LARGE SCALE GENOMIC DNA]</scope>
    <source>
        <tissue evidence="1">Flushing bud</tissue>
    </source>
</reference>
<dbReference type="EMBL" id="LKAM01000019">
    <property type="protein sequence ID" value="KUM45423.1"/>
    <property type="molecule type" value="Genomic_DNA"/>
</dbReference>
<keyword evidence="1" id="KW-0496">Mitochondrion</keyword>
<accession>A0A124GME6</accession>
<protein>
    <submittedName>
        <fullName evidence="1">Uncharacterized protein</fullName>
    </submittedName>
</protein>
<comment type="caution">
    <text evidence="1">The sequence shown here is derived from an EMBL/GenBank/DDBJ whole genome shotgun (WGS) entry which is preliminary data.</text>
</comment>